<dbReference type="Proteomes" id="UP001189429">
    <property type="component" value="Unassembled WGS sequence"/>
</dbReference>
<keyword evidence="1" id="KW-1133">Transmembrane helix</keyword>
<evidence type="ECO:0000259" key="2">
    <source>
        <dbReference type="Pfam" id="PF01764"/>
    </source>
</evidence>
<dbReference type="InterPro" id="IPR002921">
    <property type="entry name" value="Fungal_lipase-type"/>
</dbReference>
<feature type="transmembrane region" description="Helical" evidence="1">
    <location>
        <begin position="303"/>
        <end position="323"/>
    </location>
</feature>
<feature type="transmembrane region" description="Helical" evidence="1">
    <location>
        <begin position="26"/>
        <end position="44"/>
    </location>
</feature>
<dbReference type="Pfam" id="PF01764">
    <property type="entry name" value="Lipase_3"/>
    <property type="match status" value="1"/>
</dbReference>
<evidence type="ECO:0000256" key="1">
    <source>
        <dbReference type="SAM" id="Phobius"/>
    </source>
</evidence>
<dbReference type="Gene3D" id="3.40.50.1820">
    <property type="entry name" value="alpha/beta hydrolase"/>
    <property type="match status" value="1"/>
</dbReference>
<feature type="transmembrane region" description="Helical" evidence="1">
    <location>
        <begin position="129"/>
        <end position="149"/>
    </location>
</feature>
<organism evidence="3 4">
    <name type="scientific">Prorocentrum cordatum</name>
    <dbReference type="NCBI Taxonomy" id="2364126"/>
    <lineage>
        <taxon>Eukaryota</taxon>
        <taxon>Sar</taxon>
        <taxon>Alveolata</taxon>
        <taxon>Dinophyceae</taxon>
        <taxon>Prorocentrales</taxon>
        <taxon>Prorocentraceae</taxon>
        <taxon>Prorocentrum</taxon>
    </lineage>
</organism>
<dbReference type="EMBL" id="CAUYUJ010019581">
    <property type="protein sequence ID" value="CAK0892216.1"/>
    <property type="molecule type" value="Genomic_DNA"/>
</dbReference>
<name>A0ABN9X2P7_9DINO</name>
<feature type="transmembrane region" description="Helical" evidence="1">
    <location>
        <begin position="276"/>
        <end position="296"/>
    </location>
</feature>
<keyword evidence="1" id="KW-0812">Transmembrane</keyword>
<protein>
    <recommendedName>
        <fullName evidence="2">Fungal lipase-type domain-containing protein</fullName>
    </recommendedName>
</protein>
<accession>A0ABN9X2P7</accession>
<feature type="domain" description="Fungal lipase-type" evidence="2">
    <location>
        <begin position="431"/>
        <end position="533"/>
    </location>
</feature>
<feature type="transmembrane region" description="Helical" evidence="1">
    <location>
        <begin position="251"/>
        <end position="270"/>
    </location>
</feature>
<evidence type="ECO:0000313" key="4">
    <source>
        <dbReference type="Proteomes" id="UP001189429"/>
    </source>
</evidence>
<sequence>MRCTLRALVCVPGVDIKTVAYFVKLQLLYLMTVLLVLGCVSVIGKMCQTYFFCLSFEGDFLPRRAAVSLLLVPLLCWLTLMFLASLTMLYEDVLRKHVLERTRKITVLICMFVWRRWKPSARMKNVVDMFVIVSSVAAPLLSAVIHVAVTHSTMHSAMLTTFVVGYVRGGFILAAFLVFLNFLCELLVASNATVGTALTMLDAVPSDWSLGSSFWDAGQEDWSSIFASQDCCSSPNLFRALFTAKRSRNQVLLVVLMVLVLTLNVALTSIHKNSTIGLICFLVIAVALLQLEQLVVGRVVTGIFKLVGYSSLSLSAIFFFVALQTPIAPEGEGTRLTGGMNYTPVQKPSVYPICVGQWGHHSFPEEQRLTVLDLSILASAMYHKSNDSIASIVQQGFGDTGLADAQLVDLDDYDKVGRMGVFRFPSIKVQVLSVRGTLTERDILKDLDLYTMSFLLELVDTIIPIIFFLSTEQIQHVFYLLSVYHFLEDPVLQRVFDTLRRIKEEGDSLGYVTVGTGHSLGGAFAVLGAARLNIPAVVFSSPGYVYIAKAFGIDLTVAKTNVVNVQPEGDVVVKIDSHVGAVQEIVCTESSRRCHALIVSMCELLRNCGDPRGRVVAKVDGPGALKDWTCKVD</sequence>
<proteinExistence type="predicted"/>
<keyword evidence="1" id="KW-0472">Membrane</keyword>
<feature type="transmembrane region" description="Helical" evidence="1">
    <location>
        <begin position="169"/>
        <end position="188"/>
    </location>
</feature>
<feature type="transmembrane region" description="Helical" evidence="1">
    <location>
        <begin position="65"/>
        <end position="89"/>
    </location>
</feature>
<dbReference type="InterPro" id="IPR029058">
    <property type="entry name" value="AB_hydrolase_fold"/>
</dbReference>
<keyword evidence="4" id="KW-1185">Reference proteome</keyword>
<dbReference type="SUPFAM" id="SSF53474">
    <property type="entry name" value="alpha/beta-Hydrolases"/>
    <property type="match status" value="1"/>
</dbReference>
<evidence type="ECO:0000313" key="3">
    <source>
        <dbReference type="EMBL" id="CAK0892216.1"/>
    </source>
</evidence>
<reference evidence="3" key="1">
    <citation type="submission" date="2023-10" db="EMBL/GenBank/DDBJ databases">
        <authorList>
            <person name="Chen Y."/>
            <person name="Shah S."/>
            <person name="Dougan E. K."/>
            <person name="Thang M."/>
            <person name="Chan C."/>
        </authorList>
    </citation>
    <scope>NUCLEOTIDE SEQUENCE [LARGE SCALE GENOMIC DNA]</scope>
</reference>
<gene>
    <name evidence="3" type="ORF">PCOR1329_LOCUS71934</name>
</gene>
<comment type="caution">
    <text evidence="3">The sequence shown here is derived from an EMBL/GenBank/DDBJ whole genome shotgun (WGS) entry which is preliminary data.</text>
</comment>